<evidence type="ECO:0000313" key="1">
    <source>
        <dbReference type="EMBL" id="AMD01540.1"/>
    </source>
</evidence>
<keyword evidence="2" id="KW-1185">Reference proteome</keyword>
<reference evidence="1 2" key="2">
    <citation type="submission" date="2016-02" db="EMBL/GenBank/DDBJ databases">
        <authorList>
            <person name="Wen L."/>
            <person name="He K."/>
            <person name="Yang H."/>
        </authorList>
    </citation>
    <scope>NUCLEOTIDE SEQUENCE [LARGE SCALE GENOMIC DNA]</scope>
    <source>
        <strain evidence="1 2">AGD 8-3</strain>
    </source>
</reference>
<gene>
    <name evidence="1" type="ORF">LOKO_02480</name>
</gene>
<dbReference type="AlphaFoldDB" id="A0A0X8HFC0"/>
<accession>A0A0X8HFC0</accession>
<dbReference type="STRING" id="507626.LOKO_02480"/>
<dbReference type="EMBL" id="CP014226">
    <property type="protein sequence ID" value="AMD01540.1"/>
    <property type="molecule type" value="Genomic_DNA"/>
</dbReference>
<evidence type="ECO:0000313" key="2">
    <source>
        <dbReference type="Proteomes" id="UP000063387"/>
    </source>
</evidence>
<dbReference type="Proteomes" id="UP000063387">
    <property type="component" value="Chromosome"/>
</dbReference>
<dbReference type="PATRIC" id="fig|507626.3.peg.2477"/>
<organism evidence="1 2">
    <name type="scientific">Halomonas chromatireducens</name>
    <dbReference type="NCBI Taxonomy" id="507626"/>
    <lineage>
        <taxon>Bacteria</taxon>
        <taxon>Pseudomonadati</taxon>
        <taxon>Pseudomonadota</taxon>
        <taxon>Gammaproteobacteria</taxon>
        <taxon>Oceanospirillales</taxon>
        <taxon>Halomonadaceae</taxon>
        <taxon>Halomonas</taxon>
    </lineage>
</organism>
<name>A0A0X8HFC0_9GAMM</name>
<reference evidence="1 2" key="1">
    <citation type="journal article" date="2016" name="Genome Announc.">
        <title>Draft Genome Sequence of 'Halomonas chromatireducens' Strain AGD 8-3, a Haloalkaliphilic Chromate- and Selenite-Reducing Gammaproteobacterium.</title>
        <authorList>
            <person name="Sharko F.S."/>
            <person name="Shapovalova A.A."/>
            <person name="Tsygankova S.V."/>
            <person name="Komova A.V."/>
            <person name="Boulygina E.S."/>
            <person name="Teslyuk A.B."/>
            <person name="Gotovtsev P.M."/>
            <person name="Namsaraev Z.B."/>
            <person name="Khijniak T.V."/>
            <person name="Nedoluzhko A.V."/>
            <person name="Vasilov R.G."/>
        </authorList>
    </citation>
    <scope>NUCLEOTIDE SEQUENCE [LARGE SCALE GENOMIC DNA]</scope>
    <source>
        <strain evidence="1 2">AGD 8-3</strain>
    </source>
</reference>
<proteinExistence type="predicted"/>
<sequence length="60" mass="6466">MIRDYEWTVSRADPSDDGGYVLTVDGLSELVSGNDHVDTVSASKPEGAVALYLKGRHADE</sequence>
<protein>
    <submittedName>
        <fullName evidence="1">Uncharacterized protein</fullName>
    </submittedName>
</protein>
<dbReference type="KEGG" id="hco:LOKO_02480"/>